<dbReference type="EMBL" id="HACG01026144">
    <property type="protein sequence ID" value="CEK73009.1"/>
    <property type="molecule type" value="Transcribed_RNA"/>
</dbReference>
<evidence type="ECO:0000313" key="9">
    <source>
        <dbReference type="EMBL" id="CEK73010.1"/>
    </source>
</evidence>
<dbReference type="InterPro" id="IPR008983">
    <property type="entry name" value="Tumour_necrosis_fac-like_dom"/>
</dbReference>
<name>A0A0B6ZWR5_9EUPU</name>
<dbReference type="GO" id="GO:0005125">
    <property type="term" value="F:cytokine activity"/>
    <property type="evidence" value="ECO:0007669"/>
    <property type="project" value="UniProtKB-KW"/>
</dbReference>
<dbReference type="Gene3D" id="2.60.120.40">
    <property type="match status" value="1"/>
</dbReference>
<evidence type="ECO:0000313" key="8">
    <source>
        <dbReference type="EMBL" id="CEK73009.1"/>
    </source>
</evidence>
<feature type="region of interest" description="Disordered" evidence="5">
    <location>
        <begin position="107"/>
        <end position="131"/>
    </location>
</feature>
<evidence type="ECO:0000256" key="3">
    <source>
        <dbReference type="ARBA" id="ARBA00022514"/>
    </source>
</evidence>
<keyword evidence="6" id="KW-1133">Transmembrane helix</keyword>
<dbReference type="InterPro" id="IPR006052">
    <property type="entry name" value="TNF_dom"/>
</dbReference>
<evidence type="ECO:0000256" key="1">
    <source>
        <dbReference type="ARBA" id="ARBA00004370"/>
    </source>
</evidence>
<evidence type="ECO:0000256" key="6">
    <source>
        <dbReference type="SAM" id="Phobius"/>
    </source>
</evidence>
<feature type="compositionally biased region" description="Basic and acidic residues" evidence="5">
    <location>
        <begin position="120"/>
        <end position="131"/>
    </location>
</feature>
<evidence type="ECO:0000256" key="4">
    <source>
        <dbReference type="ARBA" id="ARBA00023136"/>
    </source>
</evidence>
<dbReference type="PANTHER" id="PTHR11471:SF13">
    <property type="entry name" value="TNF FAMILY PROFILE DOMAIN-CONTAINING PROTEIN"/>
    <property type="match status" value="1"/>
</dbReference>
<comment type="subcellular location">
    <subcellularLocation>
        <location evidence="1">Membrane</location>
    </subcellularLocation>
</comment>
<dbReference type="PROSITE" id="PS50049">
    <property type="entry name" value="THD_2"/>
    <property type="match status" value="1"/>
</dbReference>
<evidence type="ECO:0000256" key="5">
    <source>
        <dbReference type="SAM" id="MobiDB-lite"/>
    </source>
</evidence>
<dbReference type="GO" id="GO:0016020">
    <property type="term" value="C:membrane"/>
    <property type="evidence" value="ECO:0007669"/>
    <property type="project" value="UniProtKB-SubCell"/>
</dbReference>
<dbReference type="GO" id="GO:0005615">
    <property type="term" value="C:extracellular space"/>
    <property type="evidence" value="ECO:0007669"/>
    <property type="project" value="UniProtKB-KW"/>
</dbReference>
<evidence type="ECO:0000259" key="7">
    <source>
        <dbReference type="PROSITE" id="PS50049"/>
    </source>
</evidence>
<organism evidence="8">
    <name type="scientific">Arion vulgaris</name>
    <dbReference type="NCBI Taxonomy" id="1028688"/>
    <lineage>
        <taxon>Eukaryota</taxon>
        <taxon>Metazoa</taxon>
        <taxon>Spiralia</taxon>
        <taxon>Lophotrochozoa</taxon>
        <taxon>Mollusca</taxon>
        <taxon>Gastropoda</taxon>
        <taxon>Heterobranchia</taxon>
        <taxon>Euthyneura</taxon>
        <taxon>Panpulmonata</taxon>
        <taxon>Eupulmonata</taxon>
        <taxon>Stylommatophora</taxon>
        <taxon>Helicina</taxon>
        <taxon>Arionoidea</taxon>
        <taxon>Arionidae</taxon>
        <taxon>Arion</taxon>
    </lineage>
</organism>
<feature type="domain" description="THD" evidence="7">
    <location>
        <begin position="146"/>
        <end position="308"/>
    </location>
</feature>
<comment type="similarity">
    <text evidence="2">Belongs to the tumor necrosis factor family.</text>
</comment>
<feature type="transmembrane region" description="Helical" evidence="6">
    <location>
        <begin position="64"/>
        <end position="85"/>
    </location>
</feature>
<protein>
    <recommendedName>
        <fullName evidence="7">THD domain-containing protein</fullName>
    </recommendedName>
</protein>
<reference evidence="8" key="1">
    <citation type="submission" date="2014-12" db="EMBL/GenBank/DDBJ databases">
        <title>Insight into the proteome of Arion vulgaris.</title>
        <authorList>
            <person name="Aradska J."/>
            <person name="Bulat T."/>
            <person name="Smidak R."/>
            <person name="Sarate P."/>
            <person name="Gangsoo J."/>
            <person name="Sialana F."/>
            <person name="Bilban M."/>
            <person name="Lubec G."/>
        </authorList>
    </citation>
    <scope>NUCLEOTIDE SEQUENCE</scope>
    <source>
        <tissue evidence="8">Skin</tissue>
    </source>
</reference>
<dbReference type="Pfam" id="PF00229">
    <property type="entry name" value="TNF"/>
    <property type="match status" value="1"/>
</dbReference>
<dbReference type="SUPFAM" id="SSF49842">
    <property type="entry name" value="TNF-like"/>
    <property type="match status" value="1"/>
</dbReference>
<evidence type="ECO:0000256" key="2">
    <source>
        <dbReference type="ARBA" id="ARBA00008670"/>
    </source>
</evidence>
<dbReference type="EMBL" id="HACG01026145">
    <property type="protein sequence ID" value="CEK73010.1"/>
    <property type="molecule type" value="Transcribed_RNA"/>
</dbReference>
<evidence type="ECO:0000313" key="10">
    <source>
        <dbReference type="EMBL" id="CEK73011.1"/>
    </source>
</evidence>
<dbReference type="AlphaFoldDB" id="A0A0B6ZWR5"/>
<dbReference type="GO" id="GO:0006955">
    <property type="term" value="P:immune response"/>
    <property type="evidence" value="ECO:0007669"/>
    <property type="project" value="InterPro"/>
</dbReference>
<gene>
    <name evidence="8" type="primary">ORF84897</name>
    <name evidence="9" type="synonym">ORF84899</name>
    <name evidence="10" type="synonym">ORF84901</name>
</gene>
<dbReference type="EMBL" id="HACG01026146">
    <property type="protein sequence ID" value="CEK73011.1"/>
    <property type="molecule type" value="Transcribed_RNA"/>
</dbReference>
<keyword evidence="3" id="KW-0202">Cytokine</keyword>
<dbReference type="PANTHER" id="PTHR11471">
    <property type="entry name" value="TUMOR NECROSIS FACTOR FAMILY MEMBER"/>
    <property type="match status" value="1"/>
</dbReference>
<dbReference type="GO" id="GO:0005164">
    <property type="term" value="F:tumor necrosis factor receptor binding"/>
    <property type="evidence" value="ECO:0007669"/>
    <property type="project" value="InterPro"/>
</dbReference>
<accession>A0A0B6ZWR5</accession>
<feature type="compositionally biased region" description="Polar residues" evidence="5">
    <location>
        <begin position="107"/>
        <end position="119"/>
    </location>
</feature>
<sequence>MYFSELRSNDHHRMKPHNTQYLYQHMLSTQSAFDTALCSHHTDLAENTHAGCNLDTKKKCWTSVCVTSCVLLCCLLSVSLSVYTLSVIKAMESQIGCSKDELPGLTTTESTGISRQQVSTEDRASLKQSERPIRRHRRNTTGQLTNFVHLVGTNLTHSTTNVDNMSVFRWKRSDLQRRVHGLSLLPHIEDITKIKILHPGVYLVYAQVELHGHTNLDVNYQCSHRTIRRRLHGLWVPILSSVLTQDNIGQEYRDIFSGGNFKPIDSQLHLGVFYLSPNDELSVRVPPHCTNSDYSMTPENTYFGVVKLG</sequence>
<keyword evidence="4 6" id="KW-0472">Membrane</keyword>
<keyword evidence="6" id="KW-0812">Transmembrane</keyword>
<proteinExistence type="inferred from homology"/>